<sequence>MYEMAFRNLGFKMPFIDLVIVVFRHLRLAPSQLHLNSLAFLRAFEITADHLG</sequence>
<comment type="caution">
    <text evidence="1">The sequence shown here is derived from an EMBL/GenBank/DDBJ whole genome shotgun (WGS) entry which is preliminary data.</text>
</comment>
<evidence type="ECO:0000313" key="1">
    <source>
        <dbReference type="EMBL" id="MCI65536.1"/>
    </source>
</evidence>
<accession>A0A392TZI5</accession>
<dbReference type="EMBL" id="LXQA010677622">
    <property type="protein sequence ID" value="MCI65536.1"/>
    <property type="molecule type" value="Genomic_DNA"/>
</dbReference>
<proteinExistence type="predicted"/>
<dbReference type="AlphaFoldDB" id="A0A392TZI5"/>
<organism evidence="1 2">
    <name type="scientific">Trifolium medium</name>
    <dbReference type="NCBI Taxonomy" id="97028"/>
    <lineage>
        <taxon>Eukaryota</taxon>
        <taxon>Viridiplantae</taxon>
        <taxon>Streptophyta</taxon>
        <taxon>Embryophyta</taxon>
        <taxon>Tracheophyta</taxon>
        <taxon>Spermatophyta</taxon>
        <taxon>Magnoliopsida</taxon>
        <taxon>eudicotyledons</taxon>
        <taxon>Gunneridae</taxon>
        <taxon>Pentapetalae</taxon>
        <taxon>rosids</taxon>
        <taxon>fabids</taxon>
        <taxon>Fabales</taxon>
        <taxon>Fabaceae</taxon>
        <taxon>Papilionoideae</taxon>
        <taxon>50 kb inversion clade</taxon>
        <taxon>NPAAA clade</taxon>
        <taxon>Hologalegina</taxon>
        <taxon>IRL clade</taxon>
        <taxon>Trifolieae</taxon>
        <taxon>Trifolium</taxon>
    </lineage>
</organism>
<protein>
    <submittedName>
        <fullName evidence="1">Uncharacterized protein</fullName>
    </submittedName>
</protein>
<name>A0A392TZI5_9FABA</name>
<feature type="non-terminal residue" evidence="1">
    <location>
        <position position="52"/>
    </location>
</feature>
<dbReference type="Proteomes" id="UP000265520">
    <property type="component" value="Unassembled WGS sequence"/>
</dbReference>
<keyword evidence="2" id="KW-1185">Reference proteome</keyword>
<reference evidence="1 2" key="1">
    <citation type="journal article" date="2018" name="Front. Plant Sci.">
        <title>Red Clover (Trifolium pratense) and Zigzag Clover (T. medium) - A Picture of Genomic Similarities and Differences.</title>
        <authorList>
            <person name="Dluhosova J."/>
            <person name="Istvanek J."/>
            <person name="Nedelnik J."/>
            <person name="Repkova J."/>
        </authorList>
    </citation>
    <scope>NUCLEOTIDE SEQUENCE [LARGE SCALE GENOMIC DNA]</scope>
    <source>
        <strain evidence="2">cv. 10/8</strain>
        <tissue evidence="1">Leaf</tissue>
    </source>
</reference>
<evidence type="ECO:0000313" key="2">
    <source>
        <dbReference type="Proteomes" id="UP000265520"/>
    </source>
</evidence>